<evidence type="ECO:0000313" key="2">
    <source>
        <dbReference type="EMBL" id="KAK1897885.1"/>
    </source>
</evidence>
<dbReference type="Proteomes" id="UP001228049">
    <property type="component" value="Unassembled WGS sequence"/>
</dbReference>
<evidence type="ECO:0000256" key="1">
    <source>
        <dbReference type="SAM" id="MobiDB-lite"/>
    </source>
</evidence>
<keyword evidence="3" id="KW-1185">Reference proteome</keyword>
<protein>
    <submittedName>
        <fullName evidence="2">Phospholipase D1</fullName>
    </submittedName>
</protein>
<sequence>TDTGVSVMSPSHAPSREAALGNKGNGFNQEVVDRHTDRLRPLLFFSRHPDLQAAATSAWPHCTPEAEIQ</sequence>
<accession>A0AAD9C9A4</accession>
<dbReference type="AlphaFoldDB" id="A0AAD9C9A4"/>
<evidence type="ECO:0000313" key="3">
    <source>
        <dbReference type="Proteomes" id="UP001228049"/>
    </source>
</evidence>
<dbReference type="EMBL" id="JASDAP010000008">
    <property type="protein sequence ID" value="KAK1897885.1"/>
    <property type="molecule type" value="Genomic_DNA"/>
</dbReference>
<name>A0AAD9C9A4_DISEL</name>
<organism evidence="2 3">
    <name type="scientific">Dissostichus eleginoides</name>
    <name type="common">Patagonian toothfish</name>
    <name type="synonym">Dissostichus amissus</name>
    <dbReference type="NCBI Taxonomy" id="100907"/>
    <lineage>
        <taxon>Eukaryota</taxon>
        <taxon>Metazoa</taxon>
        <taxon>Chordata</taxon>
        <taxon>Craniata</taxon>
        <taxon>Vertebrata</taxon>
        <taxon>Euteleostomi</taxon>
        <taxon>Actinopterygii</taxon>
        <taxon>Neopterygii</taxon>
        <taxon>Teleostei</taxon>
        <taxon>Neoteleostei</taxon>
        <taxon>Acanthomorphata</taxon>
        <taxon>Eupercaria</taxon>
        <taxon>Perciformes</taxon>
        <taxon>Notothenioidei</taxon>
        <taxon>Nototheniidae</taxon>
        <taxon>Dissostichus</taxon>
    </lineage>
</organism>
<gene>
    <name evidence="2" type="ORF">KUDE01_017413</name>
</gene>
<proteinExistence type="predicted"/>
<comment type="caution">
    <text evidence="2">The sequence shown here is derived from an EMBL/GenBank/DDBJ whole genome shotgun (WGS) entry which is preliminary data.</text>
</comment>
<feature type="region of interest" description="Disordered" evidence="1">
    <location>
        <begin position="1"/>
        <end position="27"/>
    </location>
</feature>
<feature type="non-terminal residue" evidence="2">
    <location>
        <position position="1"/>
    </location>
</feature>
<reference evidence="2" key="1">
    <citation type="submission" date="2023-04" db="EMBL/GenBank/DDBJ databases">
        <title>Chromosome-level genome of Chaenocephalus aceratus.</title>
        <authorList>
            <person name="Park H."/>
        </authorList>
    </citation>
    <scope>NUCLEOTIDE SEQUENCE</scope>
    <source>
        <strain evidence="2">DE</strain>
        <tissue evidence="2">Muscle</tissue>
    </source>
</reference>
<feature type="non-terminal residue" evidence="2">
    <location>
        <position position="69"/>
    </location>
</feature>